<dbReference type="InterPro" id="IPR037225">
    <property type="entry name" value="Nuo51_FMN-bd_sf"/>
</dbReference>
<dbReference type="Gene3D" id="3.30.70.20">
    <property type="match status" value="1"/>
</dbReference>
<evidence type="ECO:0000256" key="2">
    <source>
        <dbReference type="ARBA" id="ARBA00023004"/>
    </source>
</evidence>
<name>A0A1M6KJ51_9BACT</name>
<dbReference type="RefSeq" id="WP_139264665.1">
    <property type="nucleotide sequence ID" value="NZ_FQZU01000009.1"/>
</dbReference>
<reference evidence="6" key="1">
    <citation type="submission" date="2016-11" db="EMBL/GenBank/DDBJ databases">
        <authorList>
            <person name="Varghese N."/>
            <person name="Submissions S."/>
        </authorList>
    </citation>
    <scope>NUCLEOTIDE SEQUENCE [LARGE SCALE GENOMIC DNA]</scope>
    <source>
        <strain evidence="6">DSM 16219</strain>
    </source>
</reference>
<keyword evidence="3" id="KW-0411">Iron-sulfur</keyword>
<feature type="domain" description="4Fe-4S ferredoxin-type" evidence="4">
    <location>
        <begin position="338"/>
        <end position="368"/>
    </location>
</feature>
<feature type="domain" description="4Fe-4S ferredoxin-type" evidence="4">
    <location>
        <begin position="378"/>
        <end position="407"/>
    </location>
</feature>
<keyword evidence="2" id="KW-0408">Iron</keyword>
<protein>
    <submittedName>
        <fullName evidence="5">Electron transport complex protein RnfC</fullName>
    </submittedName>
</protein>
<evidence type="ECO:0000313" key="6">
    <source>
        <dbReference type="Proteomes" id="UP000183994"/>
    </source>
</evidence>
<dbReference type="InterPro" id="IPR017896">
    <property type="entry name" value="4Fe4S_Fe-S-bd"/>
</dbReference>
<evidence type="ECO:0000313" key="5">
    <source>
        <dbReference type="EMBL" id="SHJ58919.1"/>
    </source>
</evidence>
<dbReference type="AlphaFoldDB" id="A0A1M6KJ51"/>
<dbReference type="OrthoDB" id="9767754at2"/>
<dbReference type="SUPFAM" id="SSF142019">
    <property type="entry name" value="Nqo1 FMN-binding domain-like"/>
    <property type="match status" value="1"/>
</dbReference>
<dbReference type="PROSITE" id="PS51379">
    <property type="entry name" value="4FE4S_FER_2"/>
    <property type="match status" value="2"/>
</dbReference>
<accession>A0A1M6KJ51</accession>
<organism evidence="5 6">
    <name type="scientific">Desulfatibacillum alkenivorans DSM 16219</name>
    <dbReference type="NCBI Taxonomy" id="1121393"/>
    <lineage>
        <taxon>Bacteria</taxon>
        <taxon>Pseudomonadati</taxon>
        <taxon>Thermodesulfobacteriota</taxon>
        <taxon>Desulfobacteria</taxon>
        <taxon>Desulfobacterales</taxon>
        <taxon>Desulfatibacillaceae</taxon>
        <taxon>Desulfatibacillum</taxon>
    </lineage>
</organism>
<keyword evidence="6" id="KW-1185">Reference proteome</keyword>
<dbReference type="Pfam" id="PF13187">
    <property type="entry name" value="Fer4_9"/>
    <property type="match status" value="1"/>
</dbReference>
<dbReference type="InterPro" id="IPR010208">
    <property type="entry name" value="Ion_transpt_RnfC/RsxC"/>
</dbReference>
<dbReference type="InterPro" id="IPR017900">
    <property type="entry name" value="4Fe4S_Fe_S_CS"/>
</dbReference>
<dbReference type="GO" id="GO:0046872">
    <property type="term" value="F:metal ion binding"/>
    <property type="evidence" value="ECO:0007669"/>
    <property type="project" value="UniProtKB-KW"/>
</dbReference>
<sequence length="422" mass="44350">MKRRSFLGLVKPTLEYTTLAALSSIPLKKVPASKTATFMVPGTMEGTDLLALKVGDEVKAGQALAPIADSDDYAISTIAGKVTALEPFTDAHSNAFIAVTVEAADDQEWADSLGSDPDLAAVAANLQNGPGALCLKPVLDPETNINTILVLGMDQDLMTTAVQYAVKTRGAYLAKGIETLKKITGVSEIILVVPSDLTGNVQGCKCTIKEVGASYPSANPKLVMHNIVGKTVPAGKTLEDMGVLCLSAEAVAALGESCETGKPCVNKIVTLVAKDGEALNVQVPVGTPIQDVLDVKRIALNDGDRLILGGPMTGVATYSTSLPVLPGTDAIMVQDGAKLPEIEDASCVNCGECIKVCPAKVPVNMLVRFLENQLYVDAAEKYDLLSCVDCGFCSFVCPARIPIYQYIGLAKFELSRMAPEAE</sequence>
<dbReference type="PANTHER" id="PTHR43034:SF2">
    <property type="entry name" value="ION-TRANSLOCATING OXIDOREDUCTASE COMPLEX SUBUNIT C"/>
    <property type="match status" value="1"/>
</dbReference>
<gene>
    <name evidence="5" type="ORF">SAMN02745216_01913</name>
</gene>
<evidence type="ECO:0000256" key="1">
    <source>
        <dbReference type="ARBA" id="ARBA00022723"/>
    </source>
</evidence>
<dbReference type="Proteomes" id="UP000183994">
    <property type="component" value="Unassembled WGS sequence"/>
</dbReference>
<evidence type="ECO:0000259" key="4">
    <source>
        <dbReference type="PROSITE" id="PS51379"/>
    </source>
</evidence>
<dbReference type="PANTHER" id="PTHR43034">
    <property type="entry name" value="ION-TRANSLOCATING OXIDOREDUCTASE COMPLEX SUBUNIT C"/>
    <property type="match status" value="1"/>
</dbReference>
<dbReference type="PROSITE" id="PS00198">
    <property type="entry name" value="4FE4S_FER_1"/>
    <property type="match status" value="2"/>
</dbReference>
<dbReference type="STRING" id="1121393.SAMN02745216_01913"/>
<dbReference type="GO" id="GO:0016020">
    <property type="term" value="C:membrane"/>
    <property type="evidence" value="ECO:0007669"/>
    <property type="project" value="InterPro"/>
</dbReference>
<dbReference type="GO" id="GO:0051539">
    <property type="term" value="F:4 iron, 4 sulfur cluster binding"/>
    <property type="evidence" value="ECO:0007669"/>
    <property type="project" value="InterPro"/>
</dbReference>
<dbReference type="EMBL" id="FQZU01000009">
    <property type="protein sequence ID" value="SHJ58919.1"/>
    <property type="molecule type" value="Genomic_DNA"/>
</dbReference>
<proteinExistence type="predicted"/>
<dbReference type="SUPFAM" id="SSF46548">
    <property type="entry name" value="alpha-helical ferredoxin"/>
    <property type="match status" value="1"/>
</dbReference>
<evidence type="ECO:0000256" key="3">
    <source>
        <dbReference type="ARBA" id="ARBA00023014"/>
    </source>
</evidence>
<keyword evidence="1" id="KW-0479">Metal-binding</keyword>
<dbReference type="GO" id="GO:0009055">
    <property type="term" value="F:electron transfer activity"/>
    <property type="evidence" value="ECO:0007669"/>
    <property type="project" value="InterPro"/>
</dbReference>